<organism evidence="1">
    <name type="scientific">marine metagenome</name>
    <dbReference type="NCBI Taxonomy" id="408172"/>
    <lineage>
        <taxon>unclassified sequences</taxon>
        <taxon>metagenomes</taxon>
        <taxon>ecological metagenomes</taxon>
    </lineage>
</organism>
<proteinExistence type="predicted"/>
<evidence type="ECO:0000313" key="1">
    <source>
        <dbReference type="EMBL" id="SUZ74856.1"/>
    </source>
</evidence>
<dbReference type="EMBL" id="UINC01001225">
    <property type="protein sequence ID" value="SUZ74856.1"/>
    <property type="molecule type" value="Genomic_DNA"/>
</dbReference>
<dbReference type="AlphaFoldDB" id="A0A381Q678"/>
<protein>
    <submittedName>
        <fullName evidence="1">Uncharacterized protein</fullName>
    </submittedName>
</protein>
<reference evidence="1" key="1">
    <citation type="submission" date="2018-05" db="EMBL/GenBank/DDBJ databases">
        <authorList>
            <person name="Lanie J.A."/>
            <person name="Ng W.-L."/>
            <person name="Kazmierczak K.M."/>
            <person name="Andrzejewski T.M."/>
            <person name="Davidsen T.M."/>
            <person name="Wayne K.J."/>
            <person name="Tettelin H."/>
            <person name="Glass J.I."/>
            <person name="Rusch D."/>
            <person name="Podicherti R."/>
            <person name="Tsui H.-C.T."/>
            <person name="Winkler M.E."/>
        </authorList>
    </citation>
    <scope>NUCLEOTIDE SEQUENCE</scope>
</reference>
<accession>A0A381Q678</accession>
<sequence length="139" mass="15097">MQKRDVGVTQDDQIEIAVGDQLFDGPFVQHLRASLLHPGGVPNQSCSPRDAAGYGRAHVRMEPTEEPSCASAPHHGLEDSVREVTSAQTIPMSDEGFQPRQLAHDRTLLEGEADVVREEFSAPPIMVSPHEGHGKTPVD</sequence>
<gene>
    <name evidence="1" type="ORF">METZ01_LOCUS27710</name>
</gene>
<name>A0A381Q678_9ZZZZ</name>